<proteinExistence type="predicted"/>
<organism evidence="2 3">
    <name type="scientific">Terfezia boudieri ATCC MYA-4762</name>
    <dbReference type="NCBI Taxonomy" id="1051890"/>
    <lineage>
        <taxon>Eukaryota</taxon>
        <taxon>Fungi</taxon>
        <taxon>Dikarya</taxon>
        <taxon>Ascomycota</taxon>
        <taxon>Pezizomycotina</taxon>
        <taxon>Pezizomycetes</taxon>
        <taxon>Pezizales</taxon>
        <taxon>Pezizaceae</taxon>
        <taxon>Terfezia</taxon>
    </lineage>
</organism>
<feature type="region of interest" description="Disordered" evidence="1">
    <location>
        <begin position="1"/>
        <end position="31"/>
    </location>
</feature>
<dbReference type="InParanoid" id="A0A3N4M0G1"/>
<accession>A0A3N4M0G1</accession>
<dbReference type="AlphaFoldDB" id="A0A3N4M0G1"/>
<name>A0A3N4M0G1_9PEZI</name>
<dbReference type="Proteomes" id="UP000267821">
    <property type="component" value="Unassembled WGS sequence"/>
</dbReference>
<dbReference type="EMBL" id="ML121544">
    <property type="protein sequence ID" value="RPB23815.1"/>
    <property type="molecule type" value="Genomic_DNA"/>
</dbReference>
<protein>
    <submittedName>
        <fullName evidence="2">Uncharacterized protein</fullName>
    </submittedName>
</protein>
<evidence type="ECO:0000256" key="1">
    <source>
        <dbReference type="SAM" id="MobiDB-lite"/>
    </source>
</evidence>
<dbReference type="OrthoDB" id="6224010at2759"/>
<evidence type="ECO:0000313" key="2">
    <source>
        <dbReference type="EMBL" id="RPB23815.1"/>
    </source>
</evidence>
<keyword evidence="3" id="KW-1185">Reference proteome</keyword>
<reference evidence="2 3" key="1">
    <citation type="journal article" date="2018" name="Nat. Ecol. Evol.">
        <title>Pezizomycetes genomes reveal the molecular basis of ectomycorrhizal truffle lifestyle.</title>
        <authorList>
            <person name="Murat C."/>
            <person name="Payen T."/>
            <person name="Noel B."/>
            <person name="Kuo A."/>
            <person name="Morin E."/>
            <person name="Chen J."/>
            <person name="Kohler A."/>
            <person name="Krizsan K."/>
            <person name="Balestrini R."/>
            <person name="Da Silva C."/>
            <person name="Montanini B."/>
            <person name="Hainaut M."/>
            <person name="Levati E."/>
            <person name="Barry K.W."/>
            <person name="Belfiori B."/>
            <person name="Cichocki N."/>
            <person name="Clum A."/>
            <person name="Dockter R.B."/>
            <person name="Fauchery L."/>
            <person name="Guy J."/>
            <person name="Iotti M."/>
            <person name="Le Tacon F."/>
            <person name="Lindquist E.A."/>
            <person name="Lipzen A."/>
            <person name="Malagnac F."/>
            <person name="Mello A."/>
            <person name="Molinier V."/>
            <person name="Miyauchi S."/>
            <person name="Poulain J."/>
            <person name="Riccioni C."/>
            <person name="Rubini A."/>
            <person name="Sitrit Y."/>
            <person name="Splivallo R."/>
            <person name="Traeger S."/>
            <person name="Wang M."/>
            <person name="Zifcakova L."/>
            <person name="Wipf D."/>
            <person name="Zambonelli A."/>
            <person name="Paolocci F."/>
            <person name="Nowrousian M."/>
            <person name="Ottonello S."/>
            <person name="Baldrian P."/>
            <person name="Spatafora J.W."/>
            <person name="Henrissat B."/>
            <person name="Nagy L.G."/>
            <person name="Aury J.M."/>
            <person name="Wincker P."/>
            <person name="Grigoriev I.V."/>
            <person name="Bonfante P."/>
            <person name="Martin F.M."/>
        </authorList>
    </citation>
    <scope>NUCLEOTIDE SEQUENCE [LARGE SCALE GENOMIC DNA]</scope>
    <source>
        <strain evidence="2 3">ATCC MYA-4762</strain>
    </source>
</reference>
<gene>
    <name evidence="2" type="ORF">L211DRAFT_223315</name>
</gene>
<sequence>MMAHTYVFQKDPPDNNKDPMPSKTPLPLSATQEAQVRDVYYARVRGLCAEEIRGLIPSQSLGWNGALGVRLVPSCLHSALQNSLINRTSRSGTICSGTPCRCSLTYLSINSQANSSANVSSFIPNHCALFVI</sequence>
<evidence type="ECO:0000313" key="3">
    <source>
        <dbReference type="Proteomes" id="UP000267821"/>
    </source>
</evidence>